<dbReference type="PANTHER" id="PTHR31082:SF4">
    <property type="entry name" value="PHEROMONE-REGULATED MEMBRANE PROTEIN 10"/>
    <property type="match status" value="1"/>
</dbReference>
<feature type="compositionally biased region" description="Low complexity" evidence="6">
    <location>
        <begin position="259"/>
        <end position="273"/>
    </location>
</feature>
<dbReference type="GO" id="GO:0016020">
    <property type="term" value="C:membrane"/>
    <property type="evidence" value="ECO:0007669"/>
    <property type="project" value="UniProtKB-SubCell"/>
</dbReference>
<evidence type="ECO:0000313" key="11">
    <source>
        <dbReference type="Proteomes" id="UP000218811"/>
    </source>
</evidence>
<feature type="transmembrane region" description="Helical" evidence="7">
    <location>
        <begin position="717"/>
        <end position="738"/>
    </location>
</feature>
<feature type="domain" description="Threonine/Serine exporter ThrE" evidence="9">
    <location>
        <begin position="618"/>
        <end position="735"/>
    </location>
</feature>
<dbReference type="Pfam" id="PF06738">
    <property type="entry name" value="ThrE"/>
    <property type="match status" value="1"/>
</dbReference>
<evidence type="ECO:0000256" key="2">
    <source>
        <dbReference type="ARBA" id="ARBA00022692"/>
    </source>
</evidence>
<accession>A0A2H3JSS4</accession>
<feature type="transmembrane region" description="Helical" evidence="7">
    <location>
        <begin position="593"/>
        <end position="610"/>
    </location>
</feature>
<dbReference type="Proteomes" id="UP000218811">
    <property type="component" value="Unassembled WGS sequence"/>
</dbReference>
<comment type="similarity">
    <text evidence="5">Belongs to the ThrE exporter (TC 2.A.79) family.</text>
</comment>
<feature type="compositionally biased region" description="Basic and acidic residues" evidence="6">
    <location>
        <begin position="136"/>
        <end position="153"/>
    </location>
</feature>
<organism evidence="10 11">
    <name type="scientific">Wolfiporia cocos (strain MD-104)</name>
    <name type="common">Brown rot fungus</name>
    <dbReference type="NCBI Taxonomy" id="742152"/>
    <lineage>
        <taxon>Eukaryota</taxon>
        <taxon>Fungi</taxon>
        <taxon>Dikarya</taxon>
        <taxon>Basidiomycota</taxon>
        <taxon>Agaricomycotina</taxon>
        <taxon>Agaricomycetes</taxon>
        <taxon>Polyporales</taxon>
        <taxon>Phaeolaceae</taxon>
        <taxon>Wolfiporia</taxon>
    </lineage>
</organism>
<evidence type="ECO:0000256" key="5">
    <source>
        <dbReference type="ARBA" id="ARBA00034125"/>
    </source>
</evidence>
<feature type="domain" description="Threonine/serine exporter-like N-terminal" evidence="8">
    <location>
        <begin position="321"/>
        <end position="559"/>
    </location>
</feature>
<dbReference type="GO" id="GO:0022857">
    <property type="term" value="F:transmembrane transporter activity"/>
    <property type="evidence" value="ECO:0007669"/>
    <property type="project" value="InterPro"/>
</dbReference>
<feature type="transmembrane region" description="Helical" evidence="7">
    <location>
        <begin position="455"/>
        <end position="472"/>
    </location>
</feature>
<evidence type="ECO:0000313" key="10">
    <source>
        <dbReference type="EMBL" id="PCH39087.1"/>
    </source>
</evidence>
<dbReference type="STRING" id="742152.A0A2H3JSS4"/>
<evidence type="ECO:0000256" key="6">
    <source>
        <dbReference type="SAM" id="MobiDB-lite"/>
    </source>
</evidence>
<reference evidence="10 11" key="1">
    <citation type="journal article" date="2012" name="Science">
        <title>The Paleozoic origin of enzymatic lignin decomposition reconstructed from 31 fungal genomes.</title>
        <authorList>
            <person name="Floudas D."/>
            <person name="Binder M."/>
            <person name="Riley R."/>
            <person name="Barry K."/>
            <person name="Blanchette R.A."/>
            <person name="Henrissat B."/>
            <person name="Martinez A.T."/>
            <person name="Otillar R."/>
            <person name="Spatafora J.W."/>
            <person name="Yadav J.S."/>
            <person name="Aerts A."/>
            <person name="Benoit I."/>
            <person name="Boyd A."/>
            <person name="Carlson A."/>
            <person name="Copeland A."/>
            <person name="Coutinho P.M."/>
            <person name="de Vries R.P."/>
            <person name="Ferreira P."/>
            <person name="Findley K."/>
            <person name="Foster B."/>
            <person name="Gaskell J."/>
            <person name="Glotzer D."/>
            <person name="Gorecki P."/>
            <person name="Heitman J."/>
            <person name="Hesse C."/>
            <person name="Hori C."/>
            <person name="Igarashi K."/>
            <person name="Jurgens J.A."/>
            <person name="Kallen N."/>
            <person name="Kersten P."/>
            <person name="Kohler A."/>
            <person name="Kuees U."/>
            <person name="Kumar T.K.A."/>
            <person name="Kuo A."/>
            <person name="LaButti K."/>
            <person name="Larrondo L.F."/>
            <person name="Lindquist E."/>
            <person name="Ling A."/>
            <person name="Lombard V."/>
            <person name="Lucas S."/>
            <person name="Lundell T."/>
            <person name="Martin R."/>
            <person name="McLaughlin D.J."/>
            <person name="Morgenstern I."/>
            <person name="Morin E."/>
            <person name="Murat C."/>
            <person name="Nagy L.G."/>
            <person name="Nolan M."/>
            <person name="Ohm R.A."/>
            <person name="Patyshakuliyeva A."/>
            <person name="Rokas A."/>
            <person name="Ruiz-Duenas F.J."/>
            <person name="Sabat G."/>
            <person name="Salamov A."/>
            <person name="Samejima M."/>
            <person name="Schmutz J."/>
            <person name="Slot J.C."/>
            <person name="St John F."/>
            <person name="Stenlid J."/>
            <person name="Sun H."/>
            <person name="Sun S."/>
            <person name="Syed K."/>
            <person name="Tsang A."/>
            <person name="Wiebenga A."/>
            <person name="Young D."/>
            <person name="Pisabarro A."/>
            <person name="Eastwood D.C."/>
            <person name="Martin F."/>
            <person name="Cullen D."/>
            <person name="Grigoriev I.V."/>
            <person name="Hibbett D.S."/>
        </authorList>
    </citation>
    <scope>NUCLEOTIDE SEQUENCE [LARGE SCALE GENOMIC DNA]</scope>
    <source>
        <strain evidence="10 11">MD-104</strain>
    </source>
</reference>
<comment type="subcellular location">
    <subcellularLocation>
        <location evidence="1">Membrane</location>
        <topology evidence="1">Multi-pass membrane protein</topology>
    </subcellularLocation>
</comment>
<dbReference type="OrthoDB" id="413008at2759"/>
<keyword evidence="4 7" id="KW-0472">Membrane</keyword>
<feature type="transmembrane region" description="Helical" evidence="7">
    <location>
        <begin position="622"/>
        <end position="642"/>
    </location>
</feature>
<dbReference type="OMA" id="PWWQRTP"/>
<feature type="compositionally biased region" description="Low complexity" evidence="6">
    <location>
        <begin position="85"/>
        <end position="102"/>
    </location>
</feature>
<feature type="transmembrane region" description="Helical" evidence="7">
    <location>
        <begin position="428"/>
        <end position="449"/>
    </location>
</feature>
<keyword evidence="3 7" id="KW-1133">Transmembrane helix</keyword>
<evidence type="ECO:0000256" key="3">
    <source>
        <dbReference type="ARBA" id="ARBA00022989"/>
    </source>
</evidence>
<evidence type="ECO:0000256" key="7">
    <source>
        <dbReference type="SAM" id="Phobius"/>
    </source>
</evidence>
<feature type="transmembrane region" description="Helical" evidence="7">
    <location>
        <begin position="479"/>
        <end position="497"/>
    </location>
</feature>
<evidence type="ECO:0000256" key="1">
    <source>
        <dbReference type="ARBA" id="ARBA00004141"/>
    </source>
</evidence>
<dbReference type="InterPro" id="IPR024528">
    <property type="entry name" value="ThrE_2"/>
</dbReference>
<evidence type="ECO:0000259" key="8">
    <source>
        <dbReference type="Pfam" id="PF06738"/>
    </source>
</evidence>
<feature type="compositionally biased region" description="Low complexity" evidence="6">
    <location>
        <begin position="119"/>
        <end position="131"/>
    </location>
</feature>
<feature type="transmembrane region" description="Helical" evidence="7">
    <location>
        <begin position="648"/>
        <end position="665"/>
    </location>
</feature>
<dbReference type="PANTHER" id="PTHR31082">
    <property type="entry name" value="PHEROMONE-REGULATED MEMBRANE PROTEIN 10"/>
    <property type="match status" value="1"/>
</dbReference>
<dbReference type="EMBL" id="KB467954">
    <property type="protein sequence ID" value="PCH39087.1"/>
    <property type="molecule type" value="Genomic_DNA"/>
</dbReference>
<dbReference type="AlphaFoldDB" id="A0A2H3JSS4"/>
<evidence type="ECO:0000259" key="9">
    <source>
        <dbReference type="Pfam" id="PF12821"/>
    </source>
</evidence>
<feature type="transmembrane region" description="Helical" evidence="7">
    <location>
        <begin position="503"/>
        <end position="528"/>
    </location>
</feature>
<protein>
    <submittedName>
        <fullName evidence="10">DUF1212-domain-containing protein</fullName>
    </submittedName>
</protein>
<keyword evidence="2 7" id="KW-0812">Transmembrane</keyword>
<dbReference type="InterPro" id="IPR010619">
    <property type="entry name" value="ThrE-like_N"/>
</dbReference>
<feature type="region of interest" description="Disordered" evidence="6">
    <location>
        <begin position="85"/>
        <end position="280"/>
    </location>
</feature>
<feature type="transmembrane region" description="Helical" evidence="7">
    <location>
        <begin position="672"/>
        <end position="697"/>
    </location>
</feature>
<name>A0A2H3JSS4_WOLCO</name>
<dbReference type="Pfam" id="PF12821">
    <property type="entry name" value="ThrE_2"/>
    <property type="match status" value="1"/>
</dbReference>
<feature type="transmembrane region" description="Helical" evidence="7">
    <location>
        <begin position="540"/>
        <end position="561"/>
    </location>
</feature>
<gene>
    <name evidence="10" type="ORF">WOLCODRAFT_146857</name>
</gene>
<proteinExistence type="inferred from homology"/>
<evidence type="ECO:0000256" key="4">
    <source>
        <dbReference type="ARBA" id="ARBA00023136"/>
    </source>
</evidence>
<dbReference type="InterPro" id="IPR051361">
    <property type="entry name" value="ThrE/Ser_Exporter"/>
</dbReference>
<sequence>MPQKAQAARLGSIAGLLLGGDGAAARAGLGGGPFDVKRPIVVHALHHGVAGRGPGTCPAEALRLLLDYFRRAFKASARLLSSVLAASTTPSPTSTRSTTTLVMDSGSPSRNPTDPADNRPPGGTRRSGGTKTPRKVQWDDERDAPRALDEHGLNHSTLAPSVKRPGYHLSRYSLESNLPQTKEVVEEPEPALTRPRSMHFDSPGHSPSEPAYPSHLRTSSLPMNFITEEEDDSPQSTKSGRAKWTGVLRDLPKRGWSRAGTPSTPGTPGTPATSDDEWLEREKERIKRAEERERRKKELKKRKKAEIYITRHVAEIVQRQEFILKLARAMMMFGGPTHRLQAQIQATGKVLDIPLSCMYLPDVMLISFDDATTSTSNIKFIRQGSALDIGKLQDAYALYWKVIHDDISVKDASIALDDLMRKPQLYKFWQLVIIGGFCSASICSVSFNGSFVDSLISFPLGCLLIVIQVFAARNELYSNIFEITVTLLFSFIAAALADSHKFCYTAIGAASIVLILPGFIILCGSLELASRNIVSGAVRVCFSIIYSLFLGFGLSIGATAYSKITQHRLAGADDLTCQSSHHPDGPWYQQTPSLWWAFLTVPLYSLSLSLRNQAPYYRKETLLAVAVSCIGWVCNHFTGTKFPNQSDISAAVGGLAVGFVSNVYGRFFRGNAFVVMITGILFQLPSGLANGGLFSFVSDETSGTSANDSYLSGFDTALQLVSVSIGLTVGLGISLVIVHPVQSRRRAGGIFSL</sequence>
<keyword evidence="11" id="KW-1185">Reference proteome</keyword>